<evidence type="ECO:0000256" key="1">
    <source>
        <dbReference type="ARBA" id="ARBA00007666"/>
    </source>
</evidence>
<dbReference type="InterPro" id="IPR004127">
    <property type="entry name" value="Prefoldin_subunit_alpha"/>
</dbReference>
<dbReference type="NCBIfam" id="TIGR00293">
    <property type="entry name" value="prefoldin subunit alpha"/>
    <property type="match status" value="1"/>
</dbReference>
<dbReference type="GO" id="GO:0000122">
    <property type="term" value="P:negative regulation of transcription by RNA polymerase II"/>
    <property type="evidence" value="ECO:0007669"/>
    <property type="project" value="InterPro"/>
</dbReference>
<comment type="similarity">
    <text evidence="1">Belongs to the UXT family.</text>
</comment>
<protein>
    <recommendedName>
        <fullName evidence="4">Protein UXT</fullName>
    </recommendedName>
</protein>
<dbReference type="InterPro" id="IPR003994">
    <property type="entry name" value="UXT"/>
</dbReference>
<dbReference type="PRINTS" id="PR01502">
    <property type="entry name" value="UXTPROTEIN"/>
</dbReference>
<dbReference type="AlphaFoldDB" id="A0A7M7N0N6"/>
<dbReference type="FunCoup" id="A0A7M7N0N6">
    <property type="interactions" value="928"/>
</dbReference>
<dbReference type="KEGG" id="spu:753730"/>
<dbReference type="PANTHER" id="PTHR13345:SF9">
    <property type="entry name" value="PROTEIN UXT"/>
    <property type="match status" value="1"/>
</dbReference>
<dbReference type="SUPFAM" id="SSF46579">
    <property type="entry name" value="Prefoldin"/>
    <property type="match status" value="1"/>
</dbReference>
<dbReference type="PANTHER" id="PTHR13345">
    <property type="entry name" value="MEDIATOR OF RNA POLYMERASE II TRANSCRIPTION SUBUNIT 10"/>
    <property type="match status" value="1"/>
</dbReference>
<name>A0A7M7N0N6_STRPU</name>
<dbReference type="FunFam" id="1.10.287.370:FF:000007">
    <property type="entry name" value="UXT isoform 1"/>
    <property type="match status" value="1"/>
</dbReference>
<organism evidence="2 3">
    <name type="scientific">Strongylocentrotus purpuratus</name>
    <name type="common">Purple sea urchin</name>
    <dbReference type="NCBI Taxonomy" id="7668"/>
    <lineage>
        <taxon>Eukaryota</taxon>
        <taxon>Metazoa</taxon>
        <taxon>Echinodermata</taxon>
        <taxon>Eleutherozoa</taxon>
        <taxon>Echinozoa</taxon>
        <taxon>Echinoidea</taxon>
        <taxon>Euechinoidea</taxon>
        <taxon>Echinacea</taxon>
        <taxon>Camarodonta</taxon>
        <taxon>Echinidea</taxon>
        <taxon>Strongylocentrotidae</taxon>
        <taxon>Strongylocentrotus</taxon>
    </lineage>
</organism>
<dbReference type="RefSeq" id="XP_030829263.1">
    <property type="nucleotide sequence ID" value="XM_030973403.1"/>
</dbReference>
<proteinExistence type="inferred from homology"/>
<evidence type="ECO:0008006" key="4">
    <source>
        <dbReference type="Google" id="ProtNLM"/>
    </source>
</evidence>
<reference evidence="3" key="1">
    <citation type="submission" date="2015-02" db="EMBL/GenBank/DDBJ databases">
        <title>Genome sequencing for Strongylocentrotus purpuratus.</title>
        <authorList>
            <person name="Murali S."/>
            <person name="Liu Y."/>
            <person name="Vee V."/>
            <person name="English A."/>
            <person name="Wang M."/>
            <person name="Skinner E."/>
            <person name="Han Y."/>
            <person name="Muzny D.M."/>
            <person name="Worley K.C."/>
            <person name="Gibbs R.A."/>
        </authorList>
    </citation>
    <scope>NUCLEOTIDE SEQUENCE</scope>
</reference>
<dbReference type="GO" id="GO:0016592">
    <property type="term" value="C:mediator complex"/>
    <property type="evidence" value="ECO:0000318"/>
    <property type="project" value="GO_Central"/>
</dbReference>
<dbReference type="GO" id="GO:0000785">
    <property type="term" value="C:chromatin"/>
    <property type="evidence" value="ECO:0000318"/>
    <property type="project" value="GO_Central"/>
</dbReference>
<evidence type="ECO:0000313" key="3">
    <source>
        <dbReference type="Proteomes" id="UP000007110"/>
    </source>
</evidence>
<dbReference type="InParanoid" id="A0A7M7N0N6"/>
<dbReference type="EnsemblMetazoa" id="XM_030973403">
    <property type="protein sequence ID" value="XP_030829263"/>
    <property type="gene ID" value="LOC753730"/>
</dbReference>
<dbReference type="OMA" id="CNFFMEA"/>
<keyword evidence="3" id="KW-1185">Reference proteome</keyword>
<dbReference type="GO" id="GO:0003714">
    <property type="term" value="F:transcription corepressor activity"/>
    <property type="evidence" value="ECO:0000318"/>
    <property type="project" value="GO_Central"/>
</dbReference>
<reference evidence="2" key="2">
    <citation type="submission" date="2021-01" db="UniProtKB">
        <authorList>
            <consortium name="EnsemblMetazoa"/>
        </authorList>
    </citation>
    <scope>IDENTIFICATION</scope>
</reference>
<dbReference type="InterPro" id="IPR009053">
    <property type="entry name" value="Prefoldin"/>
</dbReference>
<dbReference type="Proteomes" id="UP000007110">
    <property type="component" value="Unassembled WGS sequence"/>
</dbReference>
<dbReference type="CDD" id="cd23158">
    <property type="entry name" value="Prefoldin_UXT"/>
    <property type="match status" value="1"/>
</dbReference>
<dbReference type="CTD" id="8409"/>
<dbReference type="GeneID" id="753730"/>
<dbReference type="OrthoDB" id="433124at2759"/>
<accession>A0A7M7N0N6</accession>
<sequence>MSEDNQDIPEKVIEYERFVNEVLRKDLEKVLSSRDEIFAQIAEYLQLRTTIEKIQETGCENEELKTQIDLGCNFYAQAKVQDASMIFVQIGFGFFVEFTLKEALKFIDKKTKLLTQQSEKLTQDSAKIKAHIKLVYEGLREIQHLNKDLPKEHRSVFT</sequence>
<evidence type="ECO:0000313" key="2">
    <source>
        <dbReference type="EnsemblMetazoa" id="XP_030829263"/>
    </source>
</evidence>
<dbReference type="Pfam" id="PF02996">
    <property type="entry name" value="Prefoldin"/>
    <property type="match status" value="1"/>
</dbReference>
<dbReference type="Gene3D" id="1.10.287.370">
    <property type="match status" value="1"/>
</dbReference>